<accession>A0AA45R5Q1</accession>
<dbReference type="InterPro" id="IPR000030">
    <property type="entry name" value="PPE_dom"/>
</dbReference>
<feature type="compositionally biased region" description="Polar residues" evidence="2">
    <location>
        <begin position="180"/>
        <end position="193"/>
    </location>
</feature>
<evidence type="ECO:0000313" key="5">
    <source>
        <dbReference type="Proteomes" id="UP000677152"/>
    </source>
</evidence>
<comment type="similarity">
    <text evidence="1">Belongs to the mycobacterial PPE family.</text>
</comment>
<evidence type="ECO:0000313" key="4">
    <source>
        <dbReference type="EMBL" id="QUF06181.1"/>
    </source>
</evidence>
<feature type="domain" description="PPE" evidence="3">
    <location>
        <begin position="39"/>
        <end position="116"/>
    </location>
</feature>
<dbReference type="SUPFAM" id="SSF140459">
    <property type="entry name" value="PE/PPE dimer-like"/>
    <property type="match status" value="1"/>
</dbReference>
<feature type="region of interest" description="Disordered" evidence="2">
    <location>
        <begin position="175"/>
        <end position="201"/>
    </location>
</feature>
<dbReference type="Pfam" id="PF00823">
    <property type="entry name" value="PPE"/>
    <property type="match status" value="1"/>
</dbReference>
<sequence length="454" mass="42650">MAGEAVLIGGPLGQAVYAKSIPKWFQDGGVVQNAQSVRESWVAVSDSQAEAARLIDQAIKDSGATWQGAAADTMRAATTPLSSWALAASDGARTAAGAMTDAADAYSQAKNSVQPSVALPDQPWYQDFVPWDTDYDKAVEKSAAVDAQNMRVYEEYGNRIGQITASMPQFDSPEEINGSVEDTSSATIDSTRGYTGYDGRVGSSGVGQGSYVPGGYQPGVSTAGYAVPPGSGGNSTTVPSWSTSPALANPGSAYPGGVGSTYPSGGGQSGAGGYGGGAGSGGYTGGGGGYVGGGYPGGSAGSGGRYTPGVGGASGSAGSGGGRGGVGGASGGLGKAGVGGAGGAGGGGLGRAGGFGGAGGFGSGGLGSGGSAAALGAGGSSGVGGSGSGGVGAGAAGATGARGAAGGMGAAGMGGAGGGRGQGSEDVEHSAKYLEATDAYYEDDRLVAPPVIGG</sequence>
<organism evidence="4 5">
    <name type="scientific">Actinosynnema pretiosum subsp. pretiosum</name>
    <dbReference type="NCBI Taxonomy" id="103721"/>
    <lineage>
        <taxon>Bacteria</taxon>
        <taxon>Bacillati</taxon>
        <taxon>Actinomycetota</taxon>
        <taxon>Actinomycetes</taxon>
        <taxon>Pseudonocardiales</taxon>
        <taxon>Pseudonocardiaceae</taxon>
        <taxon>Actinosynnema</taxon>
    </lineage>
</organism>
<protein>
    <submittedName>
        <fullName evidence="4">PPE domain-containing protein</fullName>
    </submittedName>
</protein>
<proteinExistence type="inferred from homology"/>
<dbReference type="AlphaFoldDB" id="A0AA45R5Q1"/>
<name>A0AA45R5Q1_9PSEU</name>
<gene>
    <name evidence="4" type="ORF">KCV87_09060</name>
</gene>
<evidence type="ECO:0000259" key="3">
    <source>
        <dbReference type="Pfam" id="PF00823"/>
    </source>
</evidence>
<evidence type="ECO:0000256" key="1">
    <source>
        <dbReference type="ARBA" id="ARBA00010652"/>
    </source>
</evidence>
<dbReference type="EMBL" id="CP073249">
    <property type="protein sequence ID" value="QUF06181.1"/>
    <property type="molecule type" value="Genomic_DNA"/>
</dbReference>
<evidence type="ECO:0000256" key="2">
    <source>
        <dbReference type="SAM" id="MobiDB-lite"/>
    </source>
</evidence>
<dbReference type="Gene3D" id="1.20.1260.20">
    <property type="entry name" value="PPE superfamily"/>
    <property type="match status" value="1"/>
</dbReference>
<dbReference type="Proteomes" id="UP000677152">
    <property type="component" value="Chromosome"/>
</dbReference>
<dbReference type="InterPro" id="IPR038332">
    <property type="entry name" value="PPE_sf"/>
</dbReference>
<reference evidence="4" key="1">
    <citation type="submission" date="2021-04" db="EMBL/GenBank/DDBJ databases">
        <title>Genomic sequence of Actinosynnema pretiosum subsp. pretiosum ATCC 31280 (C-14919).</title>
        <authorList>
            <person name="Bai L."/>
            <person name="Wang X."/>
            <person name="Xiao Y."/>
        </authorList>
    </citation>
    <scope>NUCLEOTIDE SEQUENCE</scope>
    <source>
        <strain evidence="4">ATCC 31280</strain>
    </source>
</reference>